<evidence type="ECO:0000313" key="2">
    <source>
        <dbReference type="Proteomes" id="UP000012073"/>
    </source>
</evidence>
<dbReference type="Gramene" id="CDF32672">
    <property type="protein sequence ID" value="CDF32672"/>
    <property type="gene ID" value="CHC_T00001548001"/>
</dbReference>
<evidence type="ECO:0000313" key="1">
    <source>
        <dbReference type="EMBL" id="CDF32672.1"/>
    </source>
</evidence>
<sequence>MCFRQYNLPGFRISGKPVLPYNHGTTEKRLVERHASVASADAHRFHHSLPCLLLCSLRLRLQLGLNLFTSFTFWSTCSMSCIFTVDDHGSRSRRHCPIRVLPLLRRPHISNPTRRDLLHDQQDGLDIIKRRGKTLR</sequence>
<dbReference type="KEGG" id="ccp:CHC_T00001548001"/>
<keyword evidence="2" id="KW-1185">Reference proteome</keyword>
<dbReference type="GeneID" id="17320150"/>
<reference evidence="2" key="1">
    <citation type="journal article" date="2013" name="Proc. Natl. Acad. Sci. U.S.A.">
        <title>Genome structure and metabolic features in the red seaweed Chondrus crispus shed light on evolution of the Archaeplastida.</title>
        <authorList>
            <person name="Collen J."/>
            <person name="Porcel B."/>
            <person name="Carre W."/>
            <person name="Ball S.G."/>
            <person name="Chaparro C."/>
            <person name="Tonon T."/>
            <person name="Barbeyron T."/>
            <person name="Michel G."/>
            <person name="Noel B."/>
            <person name="Valentin K."/>
            <person name="Elias M."/>
            <person name="Artiguenave F."/>
            <person name="Arun A."/>
            <person name="Aury J.M."/>
            <person name="Barbosa-Neto J.F."/>
            <person name="Bothwell J.H."/>
            <person name="Bouget F.Y."/>
            <person name="Brillet L."/>
            <person name="Cabello-Hurtado F."/>
            <person name="Capella-Gutierrez S."/>
            <person name="Charrier B."/>
            <person name="Cladiere L."/>
            <person name="Cock J.M."/>
            <person name="Coelho S.M."/>
            <person name="Colleoni C."/>
            <person name="Czjzek M."/>
            <person name="Da Silva C."/>
            <person name="Delage L."/>
            <person name="Denoeud F."/>
            <person name="Deschamps P."/>
            <person name="Dittami S.M."/>
            <person name="Gabaldon T."/>
            <person name="Gachon C.M."/>
            <person name="Groisillier A."/>
            <person name="Herve C."/>
            <person name="Jabbari K."/>
            <person name="Katinka M."/>
            <person name="Kloareg B."/>
            <person name="Kowalczyk N."/>
            <person name="Labadie K."/>
            <person name="Leblanc C."/>
            <person name="Lopez P.J."/>
            <person name="McLachlan D.H."/>
            <person name="Meslet-Cladiere L."/>
            <person name="Moustafa A."/>
            <person name="Nehr Z."/>
            <person name="Nyvall Collen P."/>
            <person name="Panaud O."/>
            <person name="Partensky F."/>
            <person name="Poulain J."/>
            <person name="Rensing S.A."/>
            <person name="Rousvoal S."/>
            <person name="Samson G."/>
            <person name="Symeonidi A."/>
            <person name="Weissenbach J."/>
            <person name="Zambounis A."/>
            <person name="Wincker P."/>
            <person name="Boyen C."/>
        </authorList>
    </citation>
    <scope>NUCLEOTIDE SEQUENCE [LARGE SCALE GENOMIC DNA]</scope>
    <source>
        <strain evidence="2">cv. Stackhouse</strain>
    </source>
</reference>
<gene>
    <name evidence="1" type="ORF">CHC_T00001548001</name>
</gene>
<name>R7Q253_CHOCR</name>
<accession>R7Q253</accession>
<proteinExistence type="predicted"/>
<organism evidence="1 2">
    <name type="scientific">Chondrus crispus</name>
    <name type="common">Carrageen Irish moss</name>
    <name type="synonym">Polymorpha crispa</name>
    <dbReference type="NCBI Taxonomy" id="2769"/>
    <lineage>
        <taxon>Eukaryota</taxon>
        <taxon>Rhodophyta</taxon>
        <taxon>Florideophyceae</taxon>
        <taxon>Rhodymeniophycidae</taxon>
        <taxon>Gigartinales</taxon>
        <taxon>Gigartinaceae</taxon>
        <taxon>Chondrus</taxon>
    </lineage>
</organism>
<dbReference type="Proteomes" id="UP000012073">
    <property type="component" value="Unassembled WGS sequence"/>
</dbReference>
<protein>
    <submittedName>
        <fullName evidence="1">Uncharacterized protein</fullName>
    </submittedName>
</protein>
<dbReference type="EMBL" id="HG001531">
    <property type="protein sequence ID" value="CDF32672.1"/>
    <property type="molecule type" value="Genomic_DNA"/>
</dbReference>
<dbReference type="AlphaFoldDB" id="R7Q253"/>
<dbReference type="RefSeq" id="XP_005712443.1">
    <property type="nucleotide sequence ID" value="XM_005712386.1"/>
</dbReference>